<evidence type="ECO:0000313" key="4">
    <source>
        <dbReference type="Proteomes" id="UP000186817"/>
    </source>
</evidence>
<protein>
    <recommendedName>
        <fullName evidence="5">Pentatricopeptide repeat-containing protein, chloroplastic</fullName>
    </recommendedName>
</protein>
<evidence type="ECO:0008006" key="5">
    <source>
        <dbReference type="Google" id="ProtNLM"/>
    </source>
</evidence>
<gene>
    <name evidence="3" type="ORF">AK812_SmicGene5437</name>
</gene>
<keyword evidence="2" id="KW-0732">Signal</keyword>
<keyword evidence="4" id="KW-1185">Reference proteome</keyword>
<evidence type="ECO:0000313" key="3">
    <source>
        <dbReference type="EMBL" id="OLQ10799.1"/>
    </source>
</evidence>
<keyword evidence="1" id="KW-0677">Repeat</keyword>
<dbReference type="EMBL" id="LSRX01000071">
    <property type="protein sequence ID" value="OLQ10799.1"/>
    <property type="molecule type" value="Genomic_DNA"/>
</dbReference>
<dbReference type="Gene3D" id="1.25.40.10">
    <property type="entry name" value="Tetratricopeptide repeat domain"/>
    <property type="match status" value="1"/>
</dbReference>
<accession>A0A1Q9ETR6</accession>
<reference evidence="3 4" key="1">
    <citation type="submission" date="2016-02" db="EMBL/GenBank/DDBJ databases">
        <title>Genome analysis of coral dinoflagellate symbionts highlights evolutionary adaptations to a symbiotic lifestyle.</title>
        <authorList>
            <person name="Aranda M."/>
            <person name="Li Y."/>
            <person name="Liew Y.J."/>
            <person name="Baumgarten S."/>
            <person name="Simakov O."/>
            <person name="Wilson M."/>
            <person name="Piel J."/>
            <person name="Ashoor H."/>
            <person name="Bougouffa S."/>
            <person name="Bajic V.B."/>
            <person name="Ryu T."/>
            <person name="Ravasi T."/>
            <person name="Bayer T."/>
            <person name="Micklem G."/>
            <person name="Kim H."/>
            <person name="Bhak J."/>
            <person name="Lajeunesse T.C."/>
            <person name="Voolstra C.R."/>
        </authorList>
    </citation>
    <scope>NUCLEOTIDE SEQUENCE [LARGE SCALE GENOMIC DNA]</scope>
    <source>
        <strain evidence="3 4">CCMP2467</strain>
    </source>
</reference>
<sequence>MNCELIVLLFLALLEKGWKVPPPVFSSRAGKPGSLQLQQDPFLRRENIELHISESLHAMRKDGMDCEFRHNMSIRERKLVTALNVAGKSGQNGWAAVRHLYEQYTGLKVPVYSAALQAACRCKQYSEAAEMYNKIRSKASVRVDRVLLLHGMKIFGKLQNSTAVDSIWHEVRANGWVNNFLAGARIAAASEMGDIEGAASILEFMVQETVPLYDIHFSSAINACKNSNHANRHRVATYFLDRMLGSGLQPSIVTFANLVGAHRQAPLDELEGIMSKMNHHGVIPNEVFTEAFLGALFEGRLTAAWTAKDVRNRLKETSRDRLRVAKLFLQDVRARGVRLTKLSTLTEQYLQKQTLLRDKWQPKDIHARKGATCLLSGLRENHSGDGLTTFHNKGSAAVR</sequence>
<proteinExistence type="predicted"/>
<dbReference type="PANTHER" id="PTHR47447">
    <property type="entry name" value="OS03G0856100 PROTEIN"/>
    <property type="match status" value="1"/>
</dbReference>
<feature type="chain" id="PRO_5012706119" description="Pentatricopeptide repeat-containing protein, chloroplastic" evidence="2">
    <location>
        <begin position="20"/>
        <end position="399"/>
    </location>
</feature>
<dbReference type="InterPro" id="IPR011990">
    <property type="entry name" value="TPR-like_helical_dom_sf"/>
</dbReference>
<name>A0A1Q9ETR6_SYMMI</name>
<dbReference type="OrthoDB" id="413355at2759"/>
<dbReference type="Proteomes" id="UP000186817">
    <property type="component" value="Unassembled WGS sequence"/>
</dbReference>
<comment type="caution">
    <text evidence="3">The sequence shown here is derived from an EMBL/GenBank/DDBJ whole genome shotgun (WGS) entry which is preliminary data.</text>
</comment>
<dbReference type="AlphaFoldDB" id="A0A1Q9ETR6"/>
<evidence type="ECO:0000256" key="1">
    <source>
        <dbReference type="ARBA" id="ARBA00022737"/>
    </source>
</evidence>
<organism evidence="3 4">
    <name type="scientific">Symbiodinium microadriaticum</name>
    <name type="common">Dinoflagellate</name>
    <name type="synonym">Zooxanthella microadriatica</name>
    <dbReference type="NCBI Taxonomy" id="2951"/>
    <lineage>
        <taxon>Eukaryota</taxon>
        <taxon>Sar</taxon>
        <taxon>Alveolata</taxon>
        <taxon>Dinophyceae</taxon>
        <taxon>Suessiales</taxon>
        <taxon>Symbiodiniaceae</taxon>
        <taxon>Symbiodinium</taxon>
    </lineage>
</organism>
<feature type="signal peptide" evidence="2">
    <location>
        <begin position="1"/>
        <end position="19"/>
    </location>
</feature>
<evidence type="ECO:0000256" key="2">
    <source>
        <dbReference type="SAM" id="SignalP"/>
    </source>
</evidence>
<dbReference type="PANTHER" id="PTHR47447:SF17">
    <property type="entry name" value="OS12G0638900 PROTEIN"/>
    <property type="match status" value="1"/>
</dbReference>